<keyword evidence="7" id="KW-0234">DNA repair</keyword>
<keyword evidence="6 12" id="KW-0067">ATP-binding</keyword>
<dbReference type="PROSITE" id="PS51198">
    <property type="entry name" value="UVRD_HELICASE_ATP_BIND"/>
    <property type="match status" value="1"/>
</dbReference>
<comment type="catalytic activity">
    <reaction evidence="11">
        <text>ATP + H2O = ADP + phosphate + H(+)</text>
        <dbReference type="Rhea" id="RHEA:13065"/>
        <dbReference type="ChEBI" id="CHEBI:15377"/>
        <dbReference type="ChEBI" id="CHEBI:15378"/>
        <dbReference type="ChEBI" id="CHEBI:30616"/>
        <dbReference type="ChEBI" id="CHEBI:43474"/>
        <dbReference type="ChEBI" id="CHEBI:456216"/>
        <dbReference type="EC" id="5.6.2.4"/>
    </reaction>
</comment>
<sequence length="686" mass="76566">MINLEDLDPQQRVAAQAPRGPVCILAGAGTGKTRTITYRIAHLIDQGFTDQRRVLALTFTTRAAGEMAQRLQRMGIGGVQALTFHAAALRQLRYFWPRLFGSLDWRPLESAFRPAMRAAQQVGLGTDTATVRDVLNEIEWAKSSLITPERYPEVASALRREIPGDPQTIAQAYRAYEDLKIQGSMVSLDFSDYLLYMAAAIENNRSVAEEFRHQYRTFIVDEYQDVTPLQQRVLDAWLGERDDLTVVGDANQTIYSFAGATPRYLLDFARTYPNATVVKLERDYRSTPQVVDLANKTISQARGRAAGTRLRLHGMRPPGPEPEFHGYDDEPTEAREVASAIATLLRRGVPAREIAILYRAGAQSPAFEQALTEAGIMYHVHGGRSFFQRPEIRRARERLTRVAQQMVEDEAYVGPRLHELVREVLAGEGLTSEPPEGQEMRAVWQSLSALATLAEEAGQKNPSLTLQGFLQELTDSQQASTVPAIDSVTLSTMHAAKGLEWDAVFLVGLSDSMLPISYAQKLGQEAIEEERRLFYVAITRARILLHCSWSLARKENGQKRHQRTRFLDGILPEVDVTSVPPRSVRPKRCRNCGRMLSTPQEKVVGRCSCCPSDADPGVFAALREWRSSVSREMNVPAYIVFTDATLVAISEAMPETLADLHDISGIGPVKIENYGEQILEVLSPFR</sequence>
<reference evidence="16" key="1">
    <citation type="submission" date="2022-01" db="EMBL/GenBank/DDBJ databases">
        <title>Corynebacterium sp. nov isolated from isolated from the feces of the greater white-fronted geese (Anser albifrons) at Poyang Lake, PR China.</title>
        <authorList>
            <person name="Liu Q."/>
        </authorList>
    </citation>
    <scope>NUCLEOTIDE SEQUENCE</scope>
    <source>
        <strain evidence="16">JCM 32435</strain>
    </source>
</reference>
<dbReference type="InterPro" id="IPR013986">
    <property type="entry name" value="DExx_box_DNA_helicase_dom_sf"/>
</dbReference>
<comment type="caution">
    <text evidence="16">The sequence shown here is derived from an EMBL/GenBank/DDBJ whole genome shotgun (WGS) entry which is preliminary data.</text>
</comment>
<dbReference type="Pfam" id="PF13361">
    <property type="entry name" value="UvrD_C"/>
    <property type="match status" value="2"/>
</dbReference>
<dbReference type="GO" id="GO:0033202">
    <property type="term" value="C:DNA helicase complex"/>
    <property type="evidence" value="ECO:0007669"/>
    <property type="project" value="TreeGrafter"/>
</dbReference>
<dbReference type="PROSITE" id="PS51217">
    <property type="entry name" value="UVRD_HELICASE_CTER"/>
    <property type="match status" value="1"/>
</dbReference>
<dbReference type="GO" id="GO:0016787">
    <property type="term" value="F:hydrolase activity"/>
    <property type="evidence" value="ECO:0007669"/>
    <property type="project" value="UniProtKB-UniRule"/>
</dbReference>
<dbReference type="Gene3D" id="1.10.486.10">
    <property type="entry name" value="PCRA, domain 4"/>
    <property type="match status" value="1"/>
</dbReference>
<dbReference type="Gene3D" id="3.40.50.300">
    <property type="entry name" value="P-loop containing nucleotide triphosphate hydrolases"/>
    <property type="match status" value="3"/>
</dbReference>
<dbReference type="GO" id="GO:0043138">
    <property type="term" value="F:3'-5' DNA helicase activity"/>
    <property type="evidence" value="ECO:0007669"/>
    <property type="project" value="UniProtKB-EC"/>
</dbReference>
<evidence type="ECO:0000256" key="3">
    <source>
        <dbReference type="ARBA" id="ARBA00022763"/>
    </source>
</evidence>
<evidence type="ECO:0000256" key="7">
    <source>
        <dbReference type="ARBA" id="ARBA00023204"/>
    </source>
</evidence>
<dbReference type="CDD" id="cd17932">
    <property type="entry name" value="DEXQc_UvrD"/>
    <property type="match status" value="1"/>
</dbReference>
<feature type="domain" description="HRDC" evidence="13">
    <location>
        <begin position="612"/>
        <end position="686"/>
    </location>
</feature>
<accession>A0A9X1TYQ7</accession>
<dbReference type="Gene3D" id="1.10.10.160">
    <property type="match status" value="1"/>
</dbReference>
<evidence type="ECO:0000259" key="13">
    <source>
        <dbReference type="PROSITE" id="PS50967"/>
    </source>
</evidence>
<evidence type="ECO:0000256" key="9">
    <source>
        <dbReference type="ARBA" id="ARBA00034617"/>
    </source>
</evidence>
<feature type="domain" description="UvrD-like helicase ATP-binding" evidence="14">
    <location>
        <begin position="5"/>
        <end position="287"/>
    </location>
</feature>
<name>A0A9X1TYQ7_9CORY</name>
<dbReference type="InterPro" id="IPR027417">
    <property type="entry name" value="P-loop_NTPase"/>
</dbReference>
<evidence type="ECO:0000256" key="6">
    <source>
        <dbReference type="ARBA" id="ARBA00022840"/>
    </source>
</evidence>
<evidence type="ECO:0000256" key="8">
    <source>
        <dbReference type="ARBA" id="ARBA00023235"/>
    </source>
</evidence>
<dbReference type="RefSeq" id="WP_236117874.1">
    <property type="nucleotide sequence ID" value="NZ_JAKGSI010000001.1"/>
</dbReference>
<dbReference type="SUPFAM" id="SSF47819">
    <property type="entry name" value="HRDC-like"/>
    <property type="match status" value="1"/>
</dbReference>
<dbReference type="Gene3D" id="1.10.150.80">
    <property type="entry name" value="HRDC domain"/>
    <property type="match status" value="1"/>
</dbReference>
<dbReference type="Pfam" id="PF00570">
    <property type="entry name" value="HRDC"/>
    <property type="match status" value="1"/>
</dbReference>
<dbReference type="InterPro" id="IPR044876">
    <property type="entry name" value="HRDC_dom_sf"/>
</dbReference>
<dbReference type="GO" id="GO:0005829">
    <property type="term" value="C:cytosol"/>
    <property type="evidence" value="ECO:0007669"/>
    <property type="project" value="TreeGrafter"/>
</dbReference>
<dbReference type="InterPro" id="IPR000212">
    <property type="entry name" value="DNA_helicase_UvrD/REP"/>
</dbReference>
<evidence type="ECO:0000259" key="14">
    <source>
        <dbReference type="PROSITE" id="PS51198"/>
    </source>
</evidence>
<dbReference type="Proteomes" id="UP001139336">
    <property type="component" value="Unassembled WGS sequence"/>
</dbReference>
<keyword evidence="4 12" id="KW-0378">Hydrolase</keyword>
<comment type="catalytic activity">
    <reaction evidence="9">
        <text>Couples ATP hydrolysis with the unwinding of duplex DNA by translocating in the 3'-5' direction.</text>
        <dbReference type="EC" id="5.6.2.4"/>
    </reaction>
</comment>
<evidence type="ECO:0000256" key="5">
    <source>
        <dbReference type="ARBA" id="ARBA00022806"/>
    </source>
</evidence>
<evidence type="ECO:0000256" key="4">
    <source>
        <dbReference type="ARBA" id="ARBA00022801"/>
    </source>
</evidence>
<dbReference type="Pfam" id="PF00580">
    <property type="entry name" value="UvrD-helicase"/>
    <property type="match status" value="1"/>
</dbReference>
<feature type="binding site" evidence="12">
    <location>
        <begin position="26"/>
        <end position="33"/>
    </location>
    <ligand>
        <name>ATP</name>
        <dbReference type="ChEBI" id="CHEBI:30616"/>
    </ligand>
</feature>
<dbReference type="InterPro" id="IPR014016">
    <property type="entry name" value="UvrD-like_ATP-bd"/>
</dbReference>
<dbReference type="PANTHER" id="PTHR11070:SF69">
    <property type="entry name" value="ATP-DEPENDENT DNA HELICASE UVRD2"/>
    <property type="match status" value="1"/>
</dbReference>
<evidence type="ECO:0000313" key="17">
    <source>
        <dbReference type="Proteomes" id="UP001139336"/>
    </source>
</evidence>
<dbReference type="InterPro" id="IPR002121">
    <property type="entry name" value="HRDC_dom"/>
</dbReference>
<evidence type="ECO:0000256" key="11">
    <source>
        <dbReference type="ARBA" id="ARBA00048988"/>
    </source>
</evidence>
<keyword evidence="8" id="KW-0413">Isomerase</keyword>
<keyword evidence="3" id="KW-0227">DNA damage</keyword>
<dbReference type="EC" id="5.6.2.4" evidence="10"/>
<evidence type="ECO:0000256" key="12">
    <source>
        <dbReference type="PROSITE-ProRule" id="PRU00560"/>
    </source>
</evidence>
<keyword evidence="2 12" id="KW-0547">Nucleotide-binding</keyword>
<dbReference type="SMART" id="SM00341">
    <property type="entry name" value="HRDC"/>
    <property type="match status" value="1"/>
</dbReference>
<dbReference type="AlphaFoldDB" id="A0A9X1TYQ7"/>
<dbReference type="EMBL" id="JAKGSI010000001">
    <property type="protein sequence ID" value="MCF4006096.1"/>
    <property type="molecule type" value="Genomic_DNA"/>
</dbReference>
<dbReference type="GO" id="GO:0000725">
    <property type="term" value="P:recombinational repair"/>
    <property type="evidence" value="ECO:0007669"/>
    <property type="project" value="TreeGrafter"/>
</dbReference>
<evidence type="ECO:0000256" key="1">
    <source>
        <dbReference type="ARBA" id="ARBA00009922"/>
    </source>
</evidence>
<evidence type="ECO:0000256" key="10">
    <source>
        <dbReference type="ARBA" id="ARBA00034808"/>
    </source>
</evidence>
<dbReference type="InterPro" id="IPR014017">
    <property type="entry name" value="DNA_helicase_UvrD-like_C"/>
</dbReference>
<keyword evidence="5 12" id="KW-0347">Helicase</keyword>
<dbReference type="SUPFAM" id="SSF52540">
    <property type="entry name" value="P-loop containing nucleoside triphosphate hydrolases"/>
    <property type="match status" value="1"/>
</dbReference>
<gene>
    <name evidence="16" type="ORF">L1O03_02745</name>
</gene>
<keyword evidence="17" id="KW-1185">Reference proteome</keyword>
<dbReference type="CDD" id="cd18807">
    <property type="entry name" value="SF1_C_UvrD"/>
    <property type="match status" value="1"/>
</dbReference>
<dbReference type="InterPro" id="IPR010997">
    <property type="entry name" value="HRDC-like_sf"/>
</dbReference>
<evidence type="ECO:0000256" key="2">
    <source>
        <dbReference type="ARBA" id="ARBA00022741"/>
    </source>
</evidence>
<evidence type="ECO:0000313" key="16">
    <source>
        <dbReference type="EMBL" id="MCF4006096.1"/>
    </source>
</evidence>
<dbReference type="PANTHER" id="PTHR11070">
    <property type="entry name" value="UVRD / RECB / PCRA DNA HELICASE FAMILY MEMBER"/>
    <property type="match status" value="1"/>
</dbReference>
<evidence type="ECO:0000259" key="15">
    <source>
        <dbReference type="PROSITE" id="PS51217"/>
    </source>
</evidence>
<dbReference type="GO" id="GO:0005524">
    <property type="term" value="F:ATP binding"/>
    <property type="evidence" value="ECO:0007669"/>
    <property type="project" value="UniProtKB-UniRule"/>
</dbReference>
<dbReference type="GO" id="GO:0003677">
    <property type="term" value="F:DNA binding"/>
    <property type="evidence" value="ECO:0007669"/>
    <property type="project" value="InterPro"/>
</dbReference>
<proteinExistence type="inferred from homology"/>
<protein>
    <recommendedName>
        <fullName evidence="10">DNA 3'-5' helicase</fullName>
        <ecNumber evidence="10">5.6.2.4</ecNumber>
    </recommendedName>
</protein>
<organism evidence="16 17">
    <name type="scientific">Corynebacterium uropygiale</name>
    <dbReference type="NCBI Taxonomy" id="1775911"/>
    <lineage>
        <taxon>Bacteria</taxon>
        <taxon>Bacillati</taxon>
        <taxon>Actinomycetota</taxon>
        <taxon>Actinomycetes</taxon>
        <taxon>Mycobacteriales</taxon>
        <taxon>Corynebacteriaceae</taxon>
        <taxon>Corynebacterium</taxon>
    </lineage>
</organism>
<comment type="similarity">
    <text evidence="1">Belongs to the helicase family. UvrD subfamily.</text>
</comment>
<dbReference type="PROSITE" id="PS50967">
    <property type="entry name" value="HRDC"/>
    <property type="match status" value="1"/>
</dbReference>
<feature type="domain" description="UvrD-like helicase C-terminal" evidence="15">
    <location>
        <begin position="288"/>
        <end position="543"/>
    </location>
</feature>